<name>A0A8B7Y1J0_ACAPL</name>
<dbReference type="Pfam" id="PF17862">
    <property type="entry name" value="AAA_lid_3"/>
    <property type="match status" value="1"/>
</dbReference>
<evidence type="ECO:0000313" key="7">
    <source>
        <dbReference type="RefSeq" id="XP_022087029.1"/>
    </source>
</evidence>
<proteinExistence type="inferred from homology"/>
<dbReference type="InterPro" id="IPR041569">
    <property type="entry name" value="AAA_lid_3"/>
</dbReference>
<dbReference type="GeneID" id="110977332"/>
<dbReference type="Proteomes" id="UP000694845">
    <property type="component" value="Unplaced"/>
</dbReference>
<evidence type="ECO:0000256" key="4">
    <source>
        <dbReference type="SAM" id="MobiDB-lite"/>
    </source>
</evidence>
<dbReference type="Gene3D" id="3.40.50.300">
    <property type="entry name" value="P-loop containing nucleotide triphosphate hydrolases"/>
    <property type="match status" value="1"/>
</dbReference>
<dbReference type="PANTHER" id="PTHR23074">
    <property type="entry name" value="AAA DOMAIN-CONTAINING"/>
    <property type="match status" value="1"/>
</dbReference>
<dbReference type="RefSeq" id="XP_022087029.1">
    <property type="nucleotide sequence ID" value="XM_022231337.1"/>
</dbReference>
<feature type="region of interest" description="Disordered" evidence="4">
    <location>
        <begin position="81"/>
        <end position="111"/>
    </location>
</feature>
<reference evidence="7" key="1">
    <citation type="submission" date="2025-08" db="UniProtKB">
        <authorList>
            <consortium name="RefSeq"/>
        </authorList>
    </citation>
    <scope>IDENTIFICATION</scope>
</reference>
<evidence type="ECO:0000256" key="2">
    <source>
        <dbReference type="ARBA" id="ARBA00022741"/>
    </source>
</evidence>
<dbReference type="GO" id="GO:0016197">
    <property type="term" value="P:endosomal transport"/>
    <property type="evidence" value="ECO:0007669"/>
    <property type="project" value="TreeGrafter"/>
</dbReference>
<dbReference type="Pfam" id="PF00004">
    <property type="entry name" value="AAA"/>
    <property type="match status" value="1"/>
</dbReference>
<dbReference type="KEGG" id="aplc:110977332"/>
<dbReference type="SMART" id="SM00382">
    <property type="entry name" value="AAA"/>
    <property type="match status" value="1"/>
</dbReference>
<dbReference type="AlphaFoldDB" id="A0A8B7Y1J0"/>
<evidence type="ECO:0000259" key="5">
    <source>
        <dbReference type="SMART" id="SM00382"/>
    </source>
</evidence>
<dbReference type="FunFam" id="3.40.50.300:FF:001003">
    <property type="entry name" value="Vacuolar protein sorting-associated protein 4"/>
    <property type="match status" value="1"/>
</dbReference>
<keyword evidence="6" id="KW-1185">Reference proteome</keyword>
<feature type="compositionally biased region" description="Basic and acidic residues" evidence="4">
    <location>
        <begin position="94"/>
        <end position="106"/>
    </location>
</feature>
<evidence type="ECO:0000256" key="1">
    <source>
        <dbReference type="ARBA" id="ARBA00006914"/>
    </source>
</evidence>
<dbReference type="OrthoDB" id="5334845at2759"/>
<keyword evidence="2" id="KW-0547">Nucleotide-binding</keyword>
<comment type="similarity">
    <text evidence="1">Belongs to the AAA ATPase family.</text>
</comment>
<dbReference type="GO" id="GO:0007033">
    <property type="term" value="P:vacuole organization"/>
    <property type="evidence" value="ECO:0007669"/>
    <property type="project" value="TreeGrafter"/>
</dbReference>
<dbReference type="InterPro" id="IPR003959">
    <property type="entry name" value="ATPase_AAA_core"/>
</dbReference>
<protein>
    <submittedName>
        <fullName evidence="7">Vacuolar protein sorting-associated protein 4B-like isoform X1</fullName>
    </submittedName>
</protein>
<organism evidence="6 7">
    <name type="scientific">Acanthaster planci</name>
    <name type="common">Crown-of-thorns starfish</name>
    <dbReference type="NCBI Taxonomy" id="133434"/>
    <lineage>
        <taxon>Eukaryota</taxon>
        <taxon>Metazoa</taxon>
        <taxon>Echinodermata</taxon>
        <taxon>Eleutherozoa</taxon>
        <taxon>Asterozoa</taxon>
        <taxon>Asteroidea</taxon>
        <taxon>Valvatacea</taxon>
        <taxon>Valvatida</taxon>
        <taxon>Acanthasteridae</taxon>
        <taxon>Acanthaster</taxon>
    </lineage>
</organism>
<dbReference type="Gene3D" id="1.10.8.60">
    <property type="match status" value="1"/>
</dbReference>
<gene>
    <name evidence="7" type="primary">LOC110977332</name>
</gene>
<evidence type="ECO:0000256" key="3">
    <source>
        <dbReference type="ARBA" id="ARBA00022840"/>
    </source>
</evidence>
<dbReference type="SUPFAM" id="SSF52540">
    <property type="entry name" value="P-loop containing nucleoside triphosphate hydrolases"/>
    <property type="match status" value="1"/>
</dbReference>
<accession>A0A8B7Y1J0</accession>
<dbReference type="Pfam" id="PF09336">
    <property type="entry name" value="Vps4_C"/>
    <property type="match status" value="1"/>
</dbReference>
<dbReference type="PANTHER" id="PTHR23074:SF72">
    <property type="entry name" value="VACUOLAR PROTEIN SORTING-ASSOCIATED PROTEIN 4B"/>
    <property type="match status" value="1"/>
</dbReference>
<dbReference type="InterPro" id="IPR027417">
    <property type="entry name" value="P-loop_NTPase"/>
</dbReference>
<feature type="domain" description="AAA+ ATPase" evidence="5">
    <location>
        <begin position="161"/>
        <end position="299"/>
    </location>
</feature>
<sequence length="429" mass="48334">MMSLLQQYQEAATWLASAAEECQKTSNVDLQHLITSCENCKMLVGRVKEMDTNAIRQAALQQLDITLNDHLEILRAKKDQLDAGGETSNKRKQQKDEKTADARSTDTHSQSRTLAIEDTIVRKGTVSFSDVAGLTQAKQILREAIVMPLQYPQLFTGARKPWKRILLYGPPGTGKSRLAQAVSSEISSTFYCVSSSDLVSSWVGESEKLIKELFVHATQQEGRSVIFIDEIDSICRIRSSREEEHTRRIKTELLRQMESADNGRESEQFFLLCATNRPWELDTAFLRRFQKRVYVPLPDREARIAILKIHASCNLTLSDSDIQAFADRTEGYSGSDLSNVILTALFEPIRDIQTATHWMKGIDGKFTPCDDDTPGCIQTTMSEIQSDRVKPRDVTLSDFILALQSCHRIVTADELKQFEAFTSHFGQTG</sequence>
<evidence type="ECO:0000313" key="6">
    <source>
        <dbReference type="Proteomes" id="UP000694845"/>
    </source>
</evidence>
<dbReference type="InterPro" id="IPR050304">
    <property type="entry name" value="MT-severing_AAA_ATPase"/>
</dbReference>
<keyword evidence="3" id="KW-0067">ATP-binding</keyword>
<dbReference type="GO" id="GO:0016887">
    <property type="term" value="F:ATP hydrolysis activity"/>
    <property type="evidence" value="ECO:0007669"/>
    <property type="project" value="InterPro"/>
</dbReference>
<dbReference type="InterPro" id="IPR015415">
    <property type="entry name" value="Spast_Vps4_C"/>
</dbReference>
<dbReference type="GO" id="GO:0005524">
    <property type="term" value="F:ATP binding"/>
    <property type="evidence" value="ECO:0007669"/>
    <property type="project" value="UniProtKB-KW"/>
</dbReference>
<dbReference type="InterPro" id="IPR003593">
    <property type="entry name" value="AAA+_ATPase"/>
</dbReference>